<proteinExistence type="predicted"/>
<protein>
    <submittedName>
        <fullName evidence="1">Uncharacterized protein</fullName>
    </submittedName>
</protein>
<dbReference type="AlphaFoldDB" id="A0AAV7QJL7"/>
<feature type="non-terminal residue" evidence="1">
    <location>
        <position position="54"/>
    </location>
</feature>
<accession>A0AAV7QJL7</accession>
<comment type="caution">
    <text evidence="1">The sequence shown here is derived from an EMBL/GenBank/DDBJ whole genome shotgun (WGS) entry which is preliminary data.</text>
</comment>
<reference evidence="1" key="1">
    <citation type="journal article" date="2022" name="bioRxiv">
        <title>Sequencing and chromosome-scale assembly of the giantPleurodeles waltlgenome.</title>
        <authorList>
            <person name="Brown T."/>
            <person name="Elewa A."/>
            <person name="Iarovenko S."/>
            <person name="Subramanian E."/>
            <person name="Araus A.J."/>
            <person name="Petzold A."/>
            <person name="Susuki M."/>
            <person name="Suzuki K.-i.T."/>
            <person name="Hayashi T."/>
            <person name="Toyoda A."/>
            <person name="Oliveira C."/>
            <person name="Osipova E."/>
            <person name="Leigh N.D."/>
            <person name="Simon A."/>
            <person name="Yun M.H."/>
        </authorList>
    </citation>
    <scope>NUCLEOTIDE SEQUENCE</scope>
    <source>
        <strain evidence="1">20211129_DDA</strain>
        <tissue evidence="1">Liver</tissue>
    </source>
</reference>
<dbReference type="Proteomes" id="UP001066276">
    <property type="component" value="Chromosome 6"/>
</dbReference>
<gene>
    <name evidence="1" type="ORF">NDU88_007080</name>
</gene>
<name>A0AAV7QJL7_PLEWA</name>
<evidence type="ECO:0000313" key="1">
    <source>
        <dbReference type="EMBL" id="KAJ1140742.1"/>
    </source>
</evidence>
<dbReference type="EMBL" id="JANPWB010000010">
    <property type="protein sequence ID" value="KAJ1140742.1"/>
    <property type="molecule type" value="Genomic_DNA"/>
</dbReference>
<sequence length="54" mass="6062">VTTASIPEWKFLLVLSGSSVRKTKSCVSSAYDTMFIPWLRTMAARGAMYTLWDS</sequence>
<organism evidence="1 2">
    <name type="scientific">Pleurodeles waltl</name>
    <name type="common">Iberian ribbed newt</name>
    <dbReference type="NCBI Taxonomy" id="8319"/>
    <lineage>
        <taxon>Eukaryota</taxon>
        <taxon>Metazoa</taxon>
        <taxon>Chordata</taxon>
        <taxon>Craniata</taxon>
        <taxon>Vertebrata</taxon>
        <taxon>Euteleostomi</taxon>
        <taxon>Amphibia</taxon>
        <taxon>Batrachia</taxon>
        <taxon>Caudata</taxon>
        <taxon>Salamandroidea</taxon>
        <taxon>Salamandridae</taxon>
        <taxon>Pleurodelinae</taxon>
        <taxon>Pleurodeles</taxon>
    </lineage>
</organism>
<feature type="non-terminal residue" evidence="1">
    <location>
        <position position="1"/>
    </location>
</feature>
<keyword evidence="2" id="KW-1185">Reference proteome</keyword>
<evidence type="ECO:0000313" key="2">
    <source>
        <dbReference type="Proteomes" id="UP001066276"/>
    </source>
</evidence>